<feature type="region of interest" description="Disordered" evidence="1">
    <location>
        <begin position="134"/>
        <end position="190"/>
    </location>
</feature>
<dbReference type="PaxDb" id="2903-EOD07337"/>
<dbReference type="AlphaFoldDB" id="A0A0D3I7V2"/>
<proteinExistence type="predicted"/>
<feature type="region of interest" description="Disordered" evidence="1">
    <location>
        <begin position="224"/>
        <end position="246"/>
    </location>
</feature>
<organism evidence="2 3">
    <name type="scientific">Emiliania huxleyi (strain CCMP1516)</name>
    <dbReference type="NCBI Taxonomy" id="280463"/>
    <lineage>
        <taxon>Eukaryota</taxon>
        <taxon>Haptista</taxon>
        <taxon>Haptophyta</taxon>
        <taxon>Prymnesiophyceae</taxon>
        <taxon>Isochrysidales</taxon>
        <taxon>Noelaerhabdaceae</taxon>
        <taxon>Emiliania</taxon>
    </lineage>
</organism>
<dbReference type="Proteomes" id="UP000013827">
    <property type="component" value="Unassembled WGS sequence"/>
</dbReference>
<evidence type="ECO:0000256" key="1">
    <source>
        <dbReference type="SAM" id="MobiDB-lite"/>
    </source>
</evidence>
<reference evidence="3" key="1">
    <citation type="journal article" date="2013" name="Nature">
        <title>Pan genome of the phytoplankton Emiliania underpins its global distribution.</title>
        <authorList>
            <person name="Read B.A."/>
            <person name="Kegel J."/>
            <person name="Klute M.J."/>
            <person name="Kuo A."/>
            <person name="Lefebvre S.C."/>
            <person name="Maumus F."/>
            <person name="Mayer C."/>
            <person name="Miller J."/>
            <person name="Monier A."/>
            <person name="Salamov A."/>
            <person name="Young J."/>
            <person name="Aguilar M."/>
            <person name="Claverie J.M."/>
            <person name="Frickenhaus S."/>
            <person name="Gonzalez K."/>
            <person name="Herman E.K."/>
            <person name="Lin Y.C."/>
            <person name="Napier J."/>
            <person name="Ogata H."/>
            <person name="Sarno A.F."/>
            <person name="Shmutz J."/>
            <person name="Schroeder D."/>
            <person name="de Vargas C."/>
            <person name="Verret F."/>
            <person name="von Dassow P."/>
            <person name="Valentin K."/>
            <person name="Van de Peer Y."/>
            <person name="Wheeler G."/>
            <person name="Dacks J.B."/>
            <person name="Delwiche C.F."/>
            <person name="Dyhrman S.T."/>
            <person name="Glockner G."/>
            <person name="John U."/>
            <person name="Richards T."/>
            <person name="Worden A.Z."/>
            <person name="Zhang X."/>
            <person name="Grigoriev I.V."/>
            <person name="Allen A.E."/>
            <person name="Bidle K."/>
            <person name="Borodovsky M."/>
            <person name="Bowler C."/>
            <person name="Brownlee C."/>
            <person name="Cock J.M."/>
            <person name="Elias M."/>
            <person name="Gladyshev V.N."/>
            <person name="Groth M."/>
            <person name="Guda C."/>
            <person name="Hadaegh A."/>
            <person name="Iglesias-Rodriguez M.D."/>
            <person name="Jenkins J."/>
            <person name="Jones B.M."/>
            <person name="Lawson T."/>
            <person name="Leese F."/>
            <person name="Lindquist E."/>
            <person name="Lobanov A."/>
            <person name="Lomsadze A."/>
            <person name="Malik S.B."/>
            <person name="Marsh M.E."/>
            <person name="Mackinder L."/>
            <person name="Mock T."/>
            <person name="Mueller-Roeber B."/>
            <person name="Pagarete A."/>
            <person name="Parker M."/>
            <person name="Probert I."/>
            <person name="Quesneville H."/>
            <person name="Raines C."/>
            <person name="Rensing S.A."/>
            <person name="Riano-Pachon D.M."/>
            <person name="Richier S."/>
            <person name="Rokitta S."/>
            <person name="Shiraiwa Y."/>
            <person name="Soanes D.M."/>
            <person name="van der Giezen M."/>
            <person name="Wahlund T.M."/>
            <person name="Williams B."/>
            <person name="Wilson W."/>
            <person name="Wolfe G."/>
            <person name="Wurch L.L."/>
        </authorList>
    </citation>
    <scope>NUCLEOTIDE SEQUENCE</scope>
</reference>
<dbReference type="KEGG" id="ehx:EMIHUDRAFT_198779"/>
<protein>
    <recommendedName>
        <fullName evidence="4">RanBP2-type domain-containing protein</fullName>
    </recommendedName>
</protein>
<feature type="compositionally biased region" description="Low complexity" evidence="1">
    <location>
        <begin position="159"/>
        <end position="189"/>
    </location>
</feature>
<evidence type="ECO:0000313" key="3">
    <source>
        <dbReference type="Proteomes" id="UP000013827"/>
    </source>
</evidence>
<accession>A0A0D3I7V2</accession>
<dbReference type="HOGENOM" id="CLU_381050_0_0_1"/>
<dbReference type="EnsemblProtists" id="EOD07337">
    <property type="protein sequence ID" value="EOD07337"/>
    <property type="gene ID" value="EMIHUDRAFT_198779"/>
</dbReference>
<name>A0A0D3I7V2_EMIH1</name>
<sequence>MRVSRASARAVEDALRAGISVEAAKAAGAAADVASNLGMDDAWCASEAEAAAKAAQHAITKGICSAEAAEIASEVTARARATAKQLGRNSAAAAQEGAAAARAAKDALDAGLSPEAAKAAGEAAALKVAQVRAPDDDGTLPASATKAEGPRFRAGKVGGAELESSAAAGDASGAMPEAASKAAPAVSTPRRLDAQLKSLGAARRTAAESVAASTPVEAVAGGGAGAGAGGGAPGEENKAAQAVSTPRRLDAQLKNLGATRKTVAQPFPAGAPLEVAANGVAAGSTARDAVQLDLADVDTQAFQCPRCSRVLGMDAKRCSKCGTTTDGVDKMESAARLSAAKAEVASAAEQKALEAGLSPEAAKAAVEAAKDAIHKGKAPEEAVAAAAGKAKVVHASVTRELGSPEAQEQRLFQCPRCSRALGMNAKRCSKCGSTTYGVDKAESAARLSAAKAEVVASAERKALDAGLHPEAAKAAVDAAKDAIHKGKTPEAAVTAAVEMAQAAHDSLTRELGSPEEQLFQCPRCSRALNVGAKRCSKCGTTTDGVDKAESAARLSAAKAEVASAVEQKALEAGLSPEAAKAAVEAAKDAIHKGKAPEEAVAAAAGKAKVVHDLGEEASTLQSMKKKASDLYSSAKEAASSKLGGFKAAVNELAEGDTPVVQGEAFRCPRCSRALGMDAKRCSKCGTTTDGVDKAESAAVLSAAKAEAASAAEQKALDAGRSSCTGRS</sequence>
<keyword evidence="3" id="KW-1185">Reference proteome</keyword>
<dbReference type="GeneID" id="17253243"/>
<dbReference type="RefSeq" id="XP_005759766.1">
    <property type="nucleotide sequence ID" value="XM_005759709.1"/>
</dbReference>
<reference evidence="2" key="2">
    <citation type="submission" date="2024-10" db="UniProtKB">
        <authorList>
            <consortium name="EnsemblProtists"/>
        </authorList>
    </citation>
    <scope>IDENTIFICATION</scope>
</reference>
<evidence type="ECO:0008006" key="4">
    <source>
        <dbReference type="Google" id="ProtNLM"/>
    </source>
</evidence>
<dbReference type="OMA" id="AKDAIHK"/>
<feature type="compositionally biased region" description="Gly residues" evidence="1">
    <location>
        <begin position="224"/>
        <end position="233"/>
    </location>
</feature>
<evidence type="ECO:0000313" key="2">
    <source>
        <dbReference type="EnsemblProtists" id="EOD07337"/>
    </source>
</evidence>